<protein>
    <recommendedName>
        <fullName evidence="8">Maintenance of mitochondrial morphology protein 1</fullName>
    </recommendedName>
</protein>
<feature type="topological domain" description="Cytoplasmic" evidence="8">
    <location>
        <begin position="43"/>
        <end position="532"/>
    </location>
</feature>
<dbReference type="InterPro" id="IPR019411">
    <property type="entry name" value="MMM1_dom"/>
</dbReference>
<feature type="domain" description="SMP-LTD" evidence="11">
    <location>
        <begin position="131"/>
        <end position="365"/>
    </location>
</feature>
<keyword evidence="1" id="KW-0813">Transport</keyword>
<proteinExistence type="inferred from homology"/>
<keyword evidence="13" id="KW-1185">Reference proteome</keyword>
<dbReference type="GO" id="GO:0015914">
    <property type="term" value="P:phospholipid transport"/>
    <property type="evidence" value="ECO:0007669"/>
    <property type="project" value="TreeGrafter"/>
</dbReference>
<feature type="compositionally biased region" description="Basic and acidic residues" evidence="9">
    <location>
        <begin position="461"/>
        <end position="499"/>
    </location>
</feature>
<evidence type="ECO:0000256" key="1">
    <source>
        <dbReference type="ARBA" id="ARBA00022448"/>
    </source>
</evidence>
<dbReference type="EMBL" id="JH767577">
    <property type="protein sequence ID" value="EON65914.1"/>
    <property type="molecule type" value="Genomic_DNA"/>
</dbReference>
<dbReference type="PANTHER" id="PTHR13466:SF0">
    <property type="entry name" value="SMP-LTD DOMAIN-CONTAINING PROTEIN"/>
    <property type="match status" value="1"/>
</dbReference>
<dbReference type="GO" id="GO:0045040">
    <property type="term" value="P:protein insertion into mitochondrial outer membrane"/>
    <property type="evidence" value="ECO:0007669"/>
    <property type="project" value="UniProtKB-UniRule"/>
</dbReference>
<dbReference type="PANTHER" id="PTHR13466">
    <property type="entry name" value="TEX2 PROTEIN-RELATED"/>
    <property type="match status" value="1"/>
</dbReference>
<dbReference type="Proteomes" id="UP000016924">
    <property type="component" value="Unassembled WGS sequence"/>
</dbReference>
<dbReference type="OrthoDB" id="5599157at2759"/>
<evidence type="ECO:0000256" key="2">
    <source>
        <dbReference type="ARBA" id="ARBA00022692"/>
    </source>
</evidence>
<dbReference type="GO" id="GO:0008289">
    <property type="term" value="F:lipid binding"/>
    <property type="evidence" value="ECO:0007669"/>
    <property type="project" value="UniProtKB-KW"/>
</dbReference>
<feature type="compositionally biased region" description="Low complexity" evidence="9">
    <location>
        <begin position="390"/>
        <end position="400"/>
    </location>
</feature>
<feature type="compositionally biased region" description="Low complexity" evidence="9">
    <location>
        <begin position="445"/>
        <end position="458"/>
    </location>
</feature>
<evidence type="ECO:0000256" key="8">
    <source>
        <dbReference type="HAMAP-Rule" id="MF_03103"/>
    </source>
</evidence>
<keyword evidence="6" id="KW-0446">Lipid-binding</keyword>
<keyword evidence="7 8" id="KW-0472">Membrane</keyword>
<dbReference type="AlphaFoldDB" id="R7YVS5"/>
<dbReference type="OMA" id="NIWPRMG"/>
<gene>
    <name evidence="8" type="primary">MMM1</name>
    <name evidence="12" type="ORF">W97_05156</name>
</gene>
<dbReference type="STRING" id="1168221.R7YVS5"/>
<sequence>MAAAQDYPLPSQSSSLSFTQGFLLGQLSIALLIVFFIKFFIFGELPSADTRAETYALARRQRTLSHAAQQRQQQLQYQRSPQKRPRSSSTTTSALPRNLARKPSSHVLRNPPPLTTASILRKTFYNTSGHQPESLDWFNVLVAQTIAGLRQDASADDAILTSLTTALNGEKRPDWLGEIRVTEIALGEEFPIFSNCRVIPVEDGVLGSVGVGGDKEVGEGGGGRETRLQARMDVDLSDVITLGVETTLVLNYPKPVVAVLPVALAVSVVRFSGTLSLSFIPSPPPSSPPSRPSSSSSSTANPAPPTSLAFTFLDDYRLDLSVRSLLGSRSRLQDIPKIAELVESRLHAWFDERCVEPRFQQIVLPSLWPRKRNTRGGEEDGSDVAVPAAEASSALGAGAEAEAESGDEAAARATREARREDNNDDEDARPDNHIASSRKSRLAPDNLLDSDSDVPSSLEARLVRDGALLREAEERAGERPRRAPERFMEREGLSRRGSERGSLGMDLHRRPGLGSRESSWGPWRRMPGSLPA</sequence>
<evidence type="ECO:0000256" key="4">
    <source>
        <dbReference type="ARBA" id="ARBA00022989"/>
    </source>
</evidence>
<evidence type="ECO:0000256" key="7">
    <source>
        <dbReference type="ARBA" id="ARBA00023136"/>
    </source>
</evidence>
<feature type="compositionally biased region" description="Pro residues" evidence="9">
    <location>
        <begin position="281"/>
        <end position="291"/>
    </location>
</feature>
<dbReference type="Pfam" id="PF10296">
    <property type="entry name" value="MMM1"/>
    <property type="match status" value="1"/>
</dbReference>
<dbReference type="PROSITE" id="PS51847">
    <property type="entry name" value="SMP"/>
    <property type="match status" value="1"/>
</dbReference>
<feature type="compositionally biased region" description="Low complexity" evidence="9">
    <location>
        <begin position="69"/>
        <end position="80"/>
    </location>
</feature>
<keyword evidence="3 8" id="KW-0256">Endoplasmic reticulum</keyword>
<comment type="similarity">
    <text evidence="8">Belongs to the MMM1 family.</text>
</comment>
<dbReference type="GO" id="GO:0005789">
    <property type="term" value="C:endoplasmic reticulum membrane"/>
    <property type="evidence" value="ECO:0007669"/>
    <property type="project" value="UniProtKB-SubCell"/>
</dbReference>
<feature type="compositionally biased region" description="Low complexity" evidence="9">
    <location>
        <begin position="292"/>
        <end position="303"/>
    </location>
</feature>
<evidence type="ECO:0000256" key="3">
    <source>
        <dbReference type="ARBA" id="ARBA00022824"/>
    </source>
</evidence>
<accession>R7YVS5</accession>
<dbReference type="InterPro" id="IPR027537">
    <property type="entry name" value="Mmm1"/>
</dbReference>
<keyword evidence="5" id="KW-0445">Lipid transport</keyword>
<keyword evidence="4 8" id="KW-1133">Transmembrane helix</keyword>
<dbReference type="HAMAP" id="MF_03103">
    <property type="entry name" value="Mmm1"/>
    <property type="match status" value="1"/>
</dbReference>
<comment type="subcellular location">
    <subcellularLocation>
        <location evidence="8">Endoplasmic reticulum membrane</location>
        <topology evidence="8">Single-pass type I membrane protein</topology>
    </subcellularLocation>
    <text evidence="8">The ERMES/MDM complex localizes to a few discrete foci (around 10 per single cell), that represent mitochondria-endoplasmic reticulum junctions. These foci are often found next to mtDNA nucleoids.</text>
</comment>
<evidence type="ECO:0000259" key="11">
    <source>
        <dbReference type="PROSITE" id="PS51847"/>
    </source>
</evidence>
<dbReference type="GO" id="GO:1990456">
    <property type="term" value="P:mitochondrion-endoplasmic reticulum membrane tethering"/>
    <property type="evidence" value="ECO:0007669"/>
    <property type="project" value="TreeGrafter"/>
</dbReference>
<evidence type="ECO:0000256" key="10">
    <source>
        <dbReference type="SAM" id="Phobius"/>
    </source>
</evidence>
<feature type="compositionally biased region" description="Basic and acidic residues" evidence="9">
    <location>
        <begin position="409"/>
        <end position="421"/>
    </location>
</feature>
<organism evidence="12 13">
    <name type="scientific">Coniosporium apollinis (strain CBS 100218)</name>
    <name type="common">Rock-inhabiting black yeast</name>
    <dbReference type="NCBI Taxonomy" id="1168221"/>
    <lineage>
        <taxon>Eukaryota</taxon>
        <taxon>Fungi</taxon>
        <taxon>Dikarya</taxon>
        <taxon>Ascomycota</taxon>
        <taxon>Pezizomycotina</taxon>
        <taxon>Dothideomycetes</taxon>
        <taxon>Dothideomycetes incertae sedis</taxon>
        <taxon>Coniosporium</taxon>
    </lineage>
</organism>
<feature type="transmembrane region" description="Helical" evidence="10">
    <location>
        <begin position="20"/>
        <end position="41"/>
    </location>
</feature>
<dbReference type="InterPro" id="IPR031468">
    <property type="entry name" value="SMP_LBD"/>
</dbReference>
<evidence type="ECO:0000313" key="12">
    <source>
        <dbReference type="EMBL" id="EON65914.1"/>
    </source>
</evidence>
<evidence type="ECO:0000256" key="6">
    <source>
        <dbReference type="ARBA" id="ARBA00023121"/>
    </source>
</evidence>
<dbReference type="HOGENOM" id="CLU_032730_1_0_1"/>
<evidence type="ECO:0000313" key="13">
    <source>
        <dbReference type="Proteomes" id="UP000016924"/>
    </source>
</evidence>
<dbReference type="RefSeq" id="XP_007781231.1">
    <property type="nucleotide sequence ID" value="XM_007783041.1"/>
</dbReference>
<feature type="topological domain" description="Lumenal" evidence="8">
    <location>
        <begin position="1"/>
        <end position="21"/>
    </location>
</feature>
<dbReference type="CDD" id="cd21671">
    <property type="entry name" value="SMP_Mmm1"/>
    <property type="match status" value="1"/>
</dbReference>
<comment type="function">
    <text evidence="8">Component of the ERMES/MDM complex, which serves as a molecular tether to connect the endoplasmic reticulum (ER) and mitochondria. Components of this complex are involved in the control of mitochondrial shape and protein biogenesis, and function in nonvesicular lipid trafficking between the ER and mitochondria. The MDM12-MMM1 subcomplex functions in the major beta-barrel assembly pathway that is responsible for biogenesis of all outer membrane beta-barrel proteins, and acts in a late step after the SAM complex. The MDM10-MDM12-MMM1 subcomplex further acts in the TOM40-specific pathway after the action of the MDM12-MMM1 complex. Essential for establishing and maintaining the structure of mitochondria and maintenance of mtDNA nucleoids.</text>
</comment>
<dbReference type="GeneID" id="19902467"/>
<comment type="subunit">
    <text evidence="8">Homodimer. Component of the ER-mitochondria encounter structure (ERMES) or MDM complex, composed of MMM1, MDM10, MDM12 and MDM34. A MMM1 homodimer associates with one molecule of MDM12 on each side in a pairwise head-to-tail manner, and the SMP-LTD domains of MMM1 and MDM12 generate a continuous hydrophobic tunnel for phospholipid trafficking.</text>
</comment>
<reference evidence="13" key="1">
    <citation type="submission" date="2012-06" db="EMBL/GenBank/DDBJ databases">
        <title>The genome sequence of Coniosporium apollinis CBS 100218.</title>
        <authorList>
            <consortium name="The Broad Institute Genome Sequencing Platform"/>
            <person name="Cuomo C."/>
            <person name="Gorbushina A."/>
            <person name="Noack S."/>
            <person name="Walker B."/>
            <person name="Young S.K."/>
            <person name="Zeng Q."/>
            <person name="Gargeya S."/>
            <person name="Fitzgerald M."/>
            <person name="Haas B."/>
            <person name="Abouelleil A."/>
            <person name="Alvarado L."/>
            <person name="Arachchi H.M."/>
            <person name="Berlin A.M."/>
            <person name="Chapman S.B."/>
            <person name="Goldberg J."/>
            <person name="Griggs A."/>
            <person name="Gujja S."/>
            <person name="Hansen M."/>
            <person name="Howarth C."/>
            <person name="Imamovic A."/>
            <person name="Larimer J."/>
            <person name="McCowan C."/>
            <person name="Montmayeur A."/>
            <person name="Murphy C."/>
            <person name="Neiman D."/>
            <person name="Pearson M."/>
            <person name="Priest M."/>
            <person name="Roberts A."/>
            <person name="Saif S."/>
            <person name="Shea T."/>
            <person name="Sisk P."/>
            <person name="Sykes S."/>
            <person name="Wortman J."/>
            <person name="Nusbaum C."/>
            <person name="Birren B."/>
        </authorList>
    </citation>
    <scope>NUCLEOTIDE SEQUENCE [LARGE SCALE GENOMIC DNA]</scope>
    <source>
        <strain evidence="13">CBS 100218</strain>
    </source>
</reference>
<evidence type="ECO:0000256" key="9">
    <source>
        <dbReference type="SAM" id="MobiDB-lite"/>
    </source>
</evidence>
<keyword evidence="2 8" id="KW-0812">Transmembrane</keyword>
<evidence type="ECO:0000256" key="5">
    <source>
        <dbReference type="ARBA" id="ARBA00023055"/>
    </source>
</evidence>
<feature type="region of interest" description="Disordered" evidence="9">
    <location>
        <begin position="68"/>
        <end position="112"/>
    </location>
</feature>
<name>R7YVS5_CONA1</name>
<dbReference type="eggNOG" id="ENOG502QUUW">
    <property type="taxonomic scope" value="Eukaryota"/>
</dbReference>
<dbReference type="GO" id="GO:0032865">
    <property type="term" value="C:ERMES complex"/>
    <property type="evidence" value="ECO:0007669"/>
    <property type="project" value="UniProtKB-UniRule"/>
</dbReference>
<feature type="region of interest" description="Disordered" evidence="9">
    <location>
        <begin position="280"/>
        <end position="303"/>
    </location>
</feature>
<feature type="region of interest" description="Disordered" evidence="9">
    <location>
        <begin position="390"/>
        <end position="532"/>
    </location>
</feature>